<keyword evidence="4" id="KW-0732">Signal</keyword>
<evidence type="ECO:0000256" key="4">
    <source>
        <dbReference type="SAM" id="SignalP"/>
    </source>
</evidence>
<feature type="signal peptide" evidence="4">
    <location>
        <begin position="1"/>
        <end position="25"/>
    </location>
</feature>
<proteinExistence type="predicted"/>
<sequence length="804" mass="85659">MGAVSRNVNRLVMIAGLAFGTMALAGCDSAEERLAKHVASGEELVQDGALAKATVEFRNALAIDANSVAAHSGMAEVYEAQRNYPAMIAHLNKIVEIDPVNVGALVKLGQMMLLGGQLDEALANADSAIAAEPKNVDALVLKAGISLRLGNTDTALDFAQQAIALDPANPTAHAVLIGERLQAEDIERALAIANDITERAPQDMGVALVKLQVLEKRGDAEEVGAYLQQLVERFPDQVSLRSALSRWYAERGQDAEAEAQLRAIAEANPDDSDAALRVAQFILAKQGDEAARAELERLVAEKDEKTPYQVALAQIDYEGGEQEAAKTRLAGVIQDAEDAGNSADANSVRLMLARFLLRENARDEAKALVKTVLEGDAANADALALRAALRYDDEDYSNALLDIRAALASAPNNPQLLLLSARTHLKTGSTDIAGENFAAAMQAANYAPDITMEYVKFLRLDNRDDAVLTVLTQAVRAQPGNEKLLNALAAEQLRVGDWAAADETAKQLAQINSESSIRVRAATLSGRERYDESLALLDSLSKEPGQSDGALAAMVQVYFKAGKIDEAMDFLGGVLAENPANAQALMLRAALNISEKKTAAAEADYKAALAAAPTVAPPYLALARLYLREGREDEAVAMLKEGVEATDDPSGLMLFLGGYYESKQRVDDAIAQYRALFEARPDSLVAANNLASLLVEYKADDEAAKAEAAKIAGSLRGVSVPAFQDTYGWVQYQLGNYEEALRYLVPAADALSDNPFVRYHAGLAYAALGDGAAARPHLEAALATPDFAFADEAKAALATLDANQ</sequence>
<feature type="chain" id="PRO_5029855012" evidence="4">
    <location>
        <begin position="26"/>
        <end position="804"/>
    </location>
</feature>
<dbReference type="RefSeq" id="WP_165102926.1">
    <property type="nucleotide sequence ID" value="NZ_CP049056.1"/>
</dbReference>
<dbReference type="KEGG" id="hdh:G5B40_20600"/>
<dbReference type="Pfam" id="PF14559">
    <property type="entry name" value="TPR_19"/>
    <property type="match status" value="3"/>
</dbReference>
<dbReference type="Proteomes" id="UP000503336">
    <property type="component" value="Chromosome"/>
</dbReference>
<keyword evidence="1" id="KW-0677">Repeat</keyword>
<dbReference type="PROSITE" id="PS50005">
    <property type="entry name" value="TPR"/>
    <property type="match status" value="2"/>
</dbReference>
<reference evidence="5 6" key="1">
    <citation type="submission" date="2020-02" db="EMBL/GenBank/DDBJ databases">
        <title>complete genome sequence of Rhodobacteraceae bacterium.</title>
        <authorList>
            <person name="Park J."/>
            <person name="Kim Y.-S."/>
            <person name="Kim K.-H."/>
        </authorList>
    </citation>
    <scope>NUCLEOTIDE SEQUENCE [LARGE SCALE GENOMIC DNA]</scope>
    <source>
        <strain evidence="5 6">RR4-56</strain>
    </source>
</reference>
<evidence type="ECO:0000256" key="1">
    <source>
        <dbReference type="ARBA" id="ARBA00022737"/>
    </source>
</evidence>
<feature type="repeat" description="TPR" evidence="3">
    <location>
        <begin position="102"/>
        <end position="135"/>
    </location>
</feature>
<dbReference type="Gene3D" id="1.25.40.10">
    <property type="entry name" value="Tetratricopeptide repeat domain"/>
    <property type="match status" value="4"/>
</dbReference>
<evidence type="ECO:0000313" key="6">
    <source>
        <dbReference type="Proteomes" id="UP000503336"/>
    </source>
</evidence>
<dbReference type="PROSITE" id="PS51257">
    <property type="entry name" value="PROKAR_LIPOPROTEIN"/>
    <property type="match status" value="1"/>
</dbReference>
<dbReference type="EMBL" id="CP049056">
    <property type="protein sequence ID" value="QIE57639.1"/>
    <property type="molecule type" value="Genomic_DNA"/>
</dbReference>
<dbReference type="InterPro" id="IPR011990">
    <property type="entry name" value="TPR-like_helical_dom_sf"/>
</dbReference>
<evidence type="ECO:0000256" key="2">
    <source>
        <dbReference type="ARBA" id="ARBA00022803"/>
    </source>
</evidence>
<dbReference type="InterPro" id="IPR019734">
    <property type="entry name" value="TPR_rpt"/>
</dbReference>
<dbReference type="Pfam" id="PF13432">
    <property type="entry name" value="TPR_16"/>
    <property type="match status" value="1"/>
</dbReference>
<gene>
    <name evidence="5" type="ORF">G5B40_20600</name>
</gene>
<accession>A0A7M3T6K8</accession>
<dbReference type="AlphaFoldDB" id="A0A7M3T6K8"/>
<dbReference type="SUPFAM" id="SSF48452">
    <property type="entry name" value="TPR-like"/>
    <property type="match status" value="4"/>
</dbReference>
<protein>
    <submittedName>
        <fullName evidence="5">Tetratricopeptide repeat protein</fullName>
    </submittedName>
</protein>
<keyword evidence="6" id="KW-1185">Reference proteome</keyword>
<dbReference type="InterPro" id="IPR051012">
    <property type="entry name" value="CellSynth/LPSAsmb/PSIAsmb"/>
</dbReference>
<feature type="repeat" description="TPR" evidence="3">
    <location>
        <begin position="136"/>
        <end position="169"/>
    </location>
</feature>
<name>A0A7M3T6K8_9RHOB</name>
<dbReference type="PANTHER" id="PTHR45586">
    <property type="entry name" value="TPR REPEAT-CONTAINING PROTEIN PA4667"/>
    <property type="match status" value="1"/>
</dbReference>
<dbReference type="PANTHER" id="PTHR45586:SF1">
    <property type="entry name" value="LIPOPOLYSACCHARIDE ASSEMBLY PROTEIN B"/>
    <property type="match status" value="1"/>
</dbReference>
<organism evidence="5 6">
    <name type="scientific">Pikeienuella piscinae</name>
    <dbReference type="NCBI Taxonomy" id="2748098"/>
    <lineage>
        <taxon>Bacteria</taxon>
        <taxon>Pseudomonadati</taxon>
        <taxon>Pseudomonadota</taxon>
        <taxon>Alphaproteobacteria</taxon>
        <taxon>Rhodobacterales</taxon>
        <taxon>Paracoccaceae</taxon>
        <taxon>Pikeienuella</taxon>
    </lineage>
</organism>
<evidence type="ECO:0000256" key="3">
    <source>
        <dbReference type="PROSITE-ProRule" id="PRU00339"/>
    </source>
</evidence>
<dbReference type="SMART" id="SM00028">
    <property type="entry name" value="TPR"/>
    <property type="match status" value="10"/>
</dbReference>
<keyword evidence="2 3" id="KW-0802">TPR repeat</keyword>
<evidence type="ECO:0000313" key="5">
    <source>
        <dbReference type="EMBL" id="QIE57639.1"/>
    </source>
</evidence>